<dbReference type="AlphaFoldDB" id="A0AAW2GNA9"/>
<organism evidence="2 3">
    <name type="scientific">Cardiocondyla obscurior</name>
    <dbReference type="NCBI Taxonomy" id="286306"/>
    <lineage>
        <taxon>Eukaryota</taxon>
        <taxon>Metazoa</taxon>
        <taxon>Ecdysozoa</taxon>
        <taxon>Arthropoda</taxon>
        <taxon>Hexapoda</taxon>
        <taxon>Insecta</taxon>
        <taxon>Pterygota</taxon>
        <taxon>Neoptera</taxon>
        <taxon>Endopterygota</taxon>
        <taxon>Hymenoptera</taxon>
        <taxon>Apocrita</taxon>
        <taxon>Aculeata</taxon>
        <taxon>Formicoidea</taxon>
        <taxon>Formicidae</taxon>
        <taxon>Myrmicinae</taxon>
        <taxon>Cardiocondyla</taxon>
    </lineage>
</organism>
<evidence type="ECO:0000256" key="1">
    <source>
        <dbReference type="SAM" id="MobiDB-lite"/>
    </source>
</evidence>
<feature type="region of interest" description="Disordered" evidence="1">
    <location>
        <begin position="24"/>
        <end position="66"/>
    </location>
</feature>
<feature type="compositionally biased region" description="Basic residues" evidence="1">
    <location>
        <begin position="25"/>
        <end position="47"/>
    </location>
</feature>
<dbReference type="EMBL" id="JADYXP020000003">
    <property type="protein sequence ID" value="KAL0129100.1"/>
    <property type="molecule type" value="Genomic_DNA"/>
</dbReference>
<evidence type="ECO:0000313" key="3">
    <source>
        <dbReference type="Proteomes" id="UP001430953"/>
    </source>
</evidence>
<proteinExistence type="predicted"/>
<name>A0AAW2GNA9_9HYME</name>
<sequence length="120" mass="14595">MCSQDRPRGVRDYDRARDSLINLIKPRRNRRSTRSERRARHVRRNRLGGRNTATNSSPRRSKKARYISRRQEITKKIVETSTLRISSPFRTLIQFTLERLIRNSCLIYKYFSFRFFSFFF</sequence>
<keyword evidence="3" id="KW-1185">Reference proteome</keyword>
<gene>
    <name evidence="2" type="ORF">PUN28_004055</name>
</gene>
<dbReference type="Proteomes" id="UP001430953">
    <property type="component" value="Unassembled WGS sequence"/>
</dbReference>
<comment type="caution">
    <text evidence="2">The sequence shown here is derived from an EMBL/GenBank/DDBJ whole genome shotgun (WGS) entry which is preliminary data.</text>
</comment>
<protein>
    <submittedName>
        <fullName evidence="2">Uncharacterized protein</fullName>
    </submittedName>
</protein>
<evidence type="ECO:0000313" key="2">
    <source>
        <dbReference type="EMBL" id="KAL0129100.1"/>
    </source>
</evidence>
<accession>A0AAW2GNA9</accession>
<reference evidence="2 3" key="1">
    <citation type="submission" date="2023-03" db="EMBL/GenBank/DDBJ databases">
        <title>High recombination rates correlate with genetic variation in Cardiocondyla obscurior ants.</title>
        <authorList>
            <person name="Errbii M."/>
        </authorList>
    </citation>
    <scope>NUCLEOTIDE SEQUENCE [LARGE SCALE GENOMIC DNA]</scope>
    <source>
        <strain evidence="2">Alpha-2009</strain>
        <tissue evidence="2">Whole body</tissue>
    </source>
</reference>